<dbReference type="AlphaFoldDB" id="A0A0A0KKZ2"/>
<reference evidence="2 3" key="3">
    <citation type="journal article" date="2010" name="BMC Genomics">
        <title>Transcriptome sequencing and comparative analysis of cucumber flowers with different sex types.</title>
        <authorList>
            <person name="Guo S."/>
            <person name="Zheng Y."/>
            <person name="Joung J.G."/>
            <person name="Liu S."/>
            <person name="Zhang Z."/>
            <person name="Crasta O.R."/>
            <person name="Sobral B.W."/>
            <person name="Xu Y."/>
            <person name="Huang S."/>
            <person name="Fei Z."/>
        </authorList>
    </citation>
    <scope>NUCLEOTIDE SEQUENCE [LARGE SCALE GENOMIC DNA]</scope>
    <source>
        <strain evidence="3">cv. 9930</strain>
    </source>
</reference>
<evidence type="ECO:0000313" key="3">
    <source>
        <dbReference type="Proteomes" id="UP000029981"/>
    </source>
</evidence>
<organism evidence="2 3">
    <name type="scientific">Cucumis sativus</name>
    <name type="common">Cucumber</name>
    <dbReference type="NCBI Taxonomy" id="3659"/>
    <lineage>
        <taxon>Eukaryota</taxon>
        <taxon>Viridiplantae</taxon>
        <taxon>Streptophyta</taxon>
        <taxon>Embryophyta</taxon>
        <taxon>Tracheophyta</taxon>
        <taxon>Spermatophyta</taxon>
        <taxon>Magnoliopsida</taxon>
        <taxon>eudicotyledons</taxon>
        <taxon>Gunneridae</taxon>
        <taxon>Pentapetalae</taxon>
        <taxon>rosids</taxon>
        <taxon>fabids</taxon>
        <taxon>Cucurbitales</taxon>
        <taxon>Cucurbitaceae</taxon>
        <taxon>Benincaseae</taxon>
        <taxon>Cucumis</taxon>
    </lineage>
</organism>
<sequence length="82" mass="9221">MEKKNNDDKKTPIVLRSGETKKKSTSNWSPAMDNIVKLSPKMSLGEALDELDAKIDAILYSSSRRTKRLPIFEEICPIHSSS</sequence>
<feature type="region of interest" description="Disordered" evidence="1">
    <location>
        <begin position="1"/>
        <end position="27"/>
    </location>
</feature>
<accession>A0A0A0KKZ2</accession>
<reference evidence="2 3" key="1">
    <citation type="journal article" date="2009" name="Nat. Genet.">
        <title>The genome of the cucumber, Cucumis sativus L.</title>
        <authorList>
            <person name="Huang S."/>
            <person name="Li R."/>
            <person name="Zhang Z."/>
            <person name="Li L."/>
            <person name="Gu X."/>
            <person name="Fan W."/>
            <person name="Lucas W.J."/>
            <person name="Wang X."/>
            <person name="Xie B."/>
            <person name="Ni P."/>
            <person name="Ren Y."/>
            <person name="Zhu H."/>
            <person name="Li J."/>
            <person name="Lin K."/>
            <person name="Jin W."/>
            <person name="Fei Z."/>
            <person name="Li G."/>
            <person name="Staub J."/>
            <person name="Kilian A."/>
            <person name="van der Vossen E.A."/>
            <person name="Wu Y."/>
            <person name="Guo J."/>
            <person name="He J."/>
            <person name="Jia Z."/>
            <person name="Ren Y."/>
            <person name="Tian G."/>
            <person name="Lu Y."/>
            <person name="Ruan J."/>
            <person name="Qian W."/>
            <person name="Wang M."/>
            <person name="Huang Q."/>
            <person name="Li B."/>
            <person name="Xuan Z."/>
            <person name="Cao J."/>
            <person name="Asan"/>
            <person name="Wu Z."/>
            <person name="Zhang J."/>
            <person name="Cai Q."/>
            <person name="Bai Y."/>
            <person name="Zhao B."/>
            <person name="Han Y."/>
            <person name="Li Y."/>
            <person name="Li X."/>
            <person name="Wang S."/>
            <person name="Shi Q."/>
            <person name="Liu S."/>
            <person name="Cho W.K."/>
            <person name="Kim J.Y."/>
            <person name="Xu Y."/>
            <person name="Heller-Uszynska K."/>
            <person name="Miao H."/>
            <person name="Cheng Z."/>
            <person name="Zhang S."/>
            <person name="Wu J."/>
            <person name="Yang Y."/>
            <person name="Kang H."/>
            <person name="Li M."/>
            <person name="Liang H."/>
            <person name="Ren X."/>
            <person name="Shi Z."/>
            <person name="Wen M."/>
            <person name="Jian M."/>
            <person name="Yang H."/>
            <person name="Zhang G."/>
            <person name="Yang Z."/>
            <person name="Chen R."/>
            <person name="Liu S."/>
            <person name="Li J."/>
            <person name="Ma L."/>
            <person name="Liu H."/>
            <person name="Zhou Y."/>
            <person name="Zhao J."/>
            <person name="Fang X."/>
            <person name="Li G."/>
            <person name="Fang L."/>
            <person name="Li Y."/>
            <person name="Liu D."/>
            <person name="Zheng H."/>
            <person name="Zhang Y."/>
            <person name="Qin N."/>
            <person name="Li Z."/>
            <person name="Yang G."/>
            <person name="Yang S."/>
            <person name="Bolund L."/>
            <person name="Kristiansen K."/>
            <person name="Zheng H."/>
            <person name="Li S."/>
            <person name="Zhang X."/>
            <person name="Yang H."/>
            <person name="Wang J."/>
            <person name="Sun R."/>
            <person name="Zhang B."/>
            <person name="Jiang S."/>
            <person name="Wang J."/>
            <person name="Du Y."/>
            <person name="Li S."/>
        </authorList>
    </citation>
    <scope>NUCLEOTIDE SEQUENCE [LARGE SCALE GENOMIC DNA]</scope>
    <source>
        <strain evidence="3">cv. 9930</strain>
    </source>
</reference>
<dbReference type="Proteomes" id="UP000029981">
    <property type="component" value="Chromosome 6"/>
</dbReference>
<dbReference type="Gramene" id="KGN48426">
    <property type="protein sequence ID" value="KGN48426"/>
    <property type="gene ID" value="Csa_6G486980"/>
</dbReference>
<dbReference type="EMBL" id="CM002927">
    <property type="protein sequence ID" value="KGN48426.1"/>
    <property type="molecule type" value="Genomic_DNA"/>
</dbReference>
<reference evidence="2 3" key="4">
    <citation type="journal article" date="2011" name="BMC Genomics">
        <title>RNA-Seq improves annotation of protein-coding genes in the cucumber genome.</title>
        <authorList>
            <person name="Li Z."/>
            <person name="Zhang Z."/>
            <person name="Yan P."/>
            <person name="Huang S."/>
            <person name="Fei Z."/>
            <person name="Lin K."/>
        </authorList>
    </citation>
    <scope>NUCLEOTIDE SEQUENCE [LARGE SCALE GENOMIC DNA]</scope>
    <source>
        <strain evidence="3">cv. 9930</strain>
    </source>
</reference>
<evidence type="ECO:0000313" key="2">
    <source>
        <dbReference type="EMBL" id="KGN48426.1"/>
    </source>
</evidence>
<gene>
    <name evidence="2" type="ORF">Csa_6G486980</name>
</gene>
<keyword evidence="3" id="KW-1185">Reference proteome</keyword>
<feature type="compositionally biased region" description="Basic and acidic residues" evidence="1">
    <location>
        <begin position="1"/>
        <end position="11"/>
    </location>
</feature>
<evidence type="ECO:0000256" key="1">
    <source>
        <dbReference type="SAM" id="MobiDB-lite"/>
    </source>
</evidence>
<proteinExistence type="predicted"/>
<reference evidence="2 3" key="2">
    <citation type="journal article" date="2009" name="PLoS ONE">
        <title>An integrated genetic and cytogenetic map of the cucumber genome.</title>
        <authorList>
            <person name="Ren Y."/>
            <person name="Zhang Z."/>
            <person name="Liu J."/>
            <person name="Staub J.E."/>
            <person name="Han Y."/>
            <person name="Cheng Z."/>
            <person name="Li X."/>
            <person name="Lu J."/>
            <person name="Miao H."/>
            <person name="Kang H."/>
            <person name="Xie B."/>
            <person name="Gu X."/>
            <person name="Wang X."/>
            <person name="Du Y."/>
            <person name="Jin W."/>
            <person name="Huang S."/>
        </authorList>
    </citation>
    <scope>NUCLEOTIDE SEQUENCE [LARGE SCALE GENOMIC DNA]</scope>
    <source>
        <strain evidence="3">cv. 9930</strain>
    </source>
</reference>
<protein>
    <submittedName>
        <fullName evidence="2">Uncharacterized protein</fullName>
    </submittedName>
</protein>
<name>A0A0A0KKZ2_CUCSA</name>